<gene>
    <name evidence="1" type="ORF">SAMN05421748_106112</name>
</gene>
<reference evidence="1 2" key="1">
    <citation type="submission" date="2017-09" db="EMBL/GenBank/DDBJ databases">
        <authorList>
            <person name="Ehlers B."/>
            <person name="Leendertz F.H."/>
        </authorList>
    </citation>
    <scope>NUCLEOTIDE SEQUENCE [LARGE SCALE GENOMIC DNA]</scope>
    <source>
        <strain evidence="1 2">CGMCC 4.6857</strain>
    </source>
</reference>
<name>A0A285HZ98_9ACTN</name>
<dbReference type="GO" id="GO:0016791">
    <property type="term" value="F:phosphatase activity"/>
    <property type="evidence" value="ECO:0007669"/>
    <property type="project" value="TreeGrafter"/>
</dbReference>
<dbReference type="InterPro" id="IPR029033">
    <property type="entry name" value="His_PPase_superfam"/>
</dbReference>
<organism evidence="1 2">
    <name type="scientific">Paractinoplanes atraurantiacus</name>
    <dbReference type="NCBI Taxonomy" id="1036182"/>
    <lineage>
        <taxon>Bacteria</taxon>
        <taxon>Bacillati</taxon>
        <taxon>Actinomycetota</taxon>
        <taxon>Actinomycetes</taxon>
        <taxon>Micromonosporales</taxon>
        <taxon>Micromonosporaceae</taxon>
        <taxon>Paractinoplanes</taxon>
    </lineage>
</organism>
<dbReference type="OrthoDB" id="9781415at2"/>
<dbReference type="RefSeq" id="WP_097320943.1">
    <property type="nucleotide sequence ID" value="NZ_OBDY01000006.1"/>
</dbReference>
<dbReference type="PANTHER" id="PTHR48100">
    <property type="entry name" value="BROAD-SPECIFICITY PHOSPHATASE YOR283W-RELATED"/>
    <property type="match status" value="1"/>
</dbReference>
<evidence type="ECO:0000313" key="2">
    <source>
        <dbReference type="Proteomes" id="UP000219612"/>
    </source>
</evidence>
<dbReference type="InterPro" id="IPR050275">
    <property type="entry name" value="PGM_Phosphatase"/>
</dbReference>
<sequence>MRNVYVVTHPEATHHLEKVVGGWHDSRLTADGLSAASVIAQTLRGAIPEDVQVALSSSDLRRTRETADAIGRVFGVEARLDRGLREKSYGVAEGRPQEWLRRHFVPPPAVGDRMNHDEGIEGAETRTAFATRVYAAVDELLRQPAEHHIVVTHGFAFTFVVAAWIKMPIESLGYVNMHVPPGSITTLREDGYFHNRQVVTLGFQPSIRRTPSSTTSGPELR</sequence>
<keyword evidence="2" id="KW-1185">Reference proteome</keyword>
<dbReference type="CDD" id="cd07067">
    <property type="entry name" value="HP_PGM_like"/>
    <property type="match status" value="1"/>
</dbReference>
<dbReference type="GO" id="GO:0005737">
    <property type="term" value="C:cytoplasm"/>
    <property type="evidence" value="ECO:0007669"/>
    <property type="project" value="TreeGrafter"/>
</dbReference>
<dbReference type="InterPro" id="IPR013078">
    <property type="entry name" value="His_Pase_superF_clade-1"/>
</dbReference>
<accession>A0A285HZ98</accession>
<dbReference type="Pfam" id="PF00300">
    <property type="entry name" value="His_Phos_1"/>
    <property type="match status" value="1"/>
</dbReference>
<protein>
    <submittedName>
        <fullName evidence="1">Probable phosphoglycerate mutase</fullName>
    </submittedName>
</protein>
<dbReference type="SUPFAM" id="SSF53254">
    <property type="entry name" value="Phosphoglycerate mutase-like"/>
    <property type="match status" value="1"/>
</dbReference>
<dbReference type="EMBL" id="OBDY01000006">
    <property type="protein sequence ID" value="SNY41019.1"/>
    <property type="molecule type" value="Genomic_DNA"/>
</dbReference>
<dbReference type="AlphaFoldDB" id="A0A285HZ98"/>
<dbReference type="PANTHER" id="PTHR48100:SF1">
    <property type="entry name" value="HISTIDINE PHOSPHATASE FAMILY PROTEIN-RELATED"/>
    <property type="match status" value="1"/>
</dbReference>
<proteinExistence type="predicted"/>
<dbReference type="Gene3D" id="3.40.50.1240">
    <property type="entry name" value="Phosphoglycerate mutase-like"/>
    <property type="match status" value="1"/>
</dbReference>
<dbReference type="SMART" id="SM00855">
    <property type="entry name" value="PGAM"/>
    <property type="match status" value="1"/>
</dbReference>
<evidence type="ECO:0000313" key="1">
    <source>
        <dbReference type="EMBL" id="SNY41019.1"/>
    </source>
</evidence>
<dbReference type="Proteomes" id="UP000219612">
    <property type="component" value="Unassembled WGS sequence"/>
</dbReference>